<sequence length="34" mass="3869">MTRQVIAEAKNPVTSMVLQRCKMTFQGLMLTLLD</sequence>
<dbReference type="AlphaFoldDB" id="A0A8D9D496"/>
<gene>
    <name evidence="1" type="ORF">BRAPAZ1V2_A09P69950.2</name>
</gene>
<dbReference type="Proteomes" id="UP000694005">
    <property type="component" value="Chromosome A09"/>
</dbReference>
<organism evidence="1 2">
    <name type="scientific">Brassica campestris</name>
    <name type="common">Field mustard</name>
    <dbReference type="NCBI Taxonomy" id="3711"/>
    <lineage>
        <taxon>Eukaryota</taxon>
        <taxon>Viridiplantae</taxon>
        <taxon>Streptophyta</taxon>
        <taxon>Embryophyta</taxon>
        <taxon>Tracheophyta</taxon>
        <taxon>Spermatophyta</taxon>
        <taxon>Magnoliopsida</taxon>
        <taxon>eudicotyledons</taxon>
        <taxon>Gunneridae</taxon>
        <taxon>Pentapetalae</taxon>
        <taxon>rosids</taxon>
        <taxon>malvids</taxon>
        <taxon>Brassicales</taxon>
        <taxon>Brassicaceae</taxon>
        <taxon>Brassiceae</taxon>
        <taxon>Brassica</taxon>
    </lineage>
</organism>
<protein>
    <submittedName>
        <fullName evidence="1">Uncharacterized protein</fullName>
    </submittedName>
</protein>
<evidence type="ECO:0000313" key="2">
    <source>
        <dbReference type="Proteomes" id="UP000694005"/>
    </source>
</evidence>
<accession>A0A8D9D496</accession>
<dbReference type="EMBL" id="LS974625">
    <property type="protein sequence ID" value="CAG7866528.1"/>
    <property type="molecule type" value="Genomic_DNA"/>
</dbReference>
<dbReference type="Gramene" id="A09p69950.2_BraZ1">
    <property type="protein sequence ID" value="A09p69950.2_BraZ1.CDS.1"/>
    <property type="gene ID" value="A09g69950.2_BraZ1"/>
</dbReference>
<reference evidence="1 2" key="1">
    <citation type="submission" date="2021-07" db="EMBL/GenBank/DDBJ databases">
        <authorList>
            <consortium name="Genoscope - CEA"/>
            <person name="William W."/>
        </authorList>
    </citation>
    <scope>NUCLEOTIDE SEQUENCE [LARGE SCALE GENOMIC DNA]</scope>
</reference>
<proteinExistence type="predicted"/>
<evidence type="ECO:0000313" key="1">
    <source>
        <dbReference type="EMBL" id="CAG7866528.1"/>
    </source>
</evidence>
<name>A0A8D9D496_BRACM</name>